<proteinExistence type="predicted"/>
<sequence>MGYSYINRIYRQQICDHHHCTLYLFTIVACLLINATNATNNSTNADGGISGKIKNVFNSVMSSLSSQSNDNLNITANESLYDNTTSTSNTSQLSHVRAVFAIIVRLLAQGFIVVSNLKLLLSYNENKF</sequence>
<accession>A0A819ZTS3</accession>
<evidence type="ECO:0000313" key="2">
    <source>
        <dbReference type="EMBL" id="CAF4173313.1"/>
    </source>
</evidence>
<keyword evidence="1" id="KW-0812">Transmembrane</keyword>
<feature type="transmembrane region" description="Helical" evidence="1">
    <location>
        <begin position="98"/>
        <end position="121"/>
    </location>
</feature>
<comment type="caution">
    <text evidence="2">The sequence shown here is derived from an EMBL/GenBank/DDBJ whole genome shotgun (WGS) entry which is preliminary data.</text>
</comment>
<feature type="transmembrane region" description="Helical" evidence="1">
    <location>
        <begin position="20"/>
        <end position="38"/>
    </location>
</feature>
<keyword evidence="1" id="KW-0472">Membrane</keyword>
<evidence type="ECO:0000313" key="3">
    <source>
        <dbReference type="Proteomes" id="UP000663881"/>
    </source>
</evidence>
<dbReference type="Proteomes" id="UP000663881">
    <property type="component" value="Unassembled WGS sequence"/>
</dbReference>
<reference evidence="2" key="1">
    <citation type="submission" date="2021-02" db="EMBL/GenBank/DDBJ databases">
        <authorList>
            <person name="Nowell W R."/>
        </authorList>
    </citation>
    <scope>NUCLEOTIDE SEQUENCE</scope>
</reference>
<evidence type="ECO:0000256" key="1">
    <source>
        <dbReference type="SAM" id="Phobius"/>
    </source>
</evidence>
<keyword evidence="1" id="KW-1133">Transmembrane helix</keyword>
<gene>
    <name evidence="2" type="ORF">OKA104_LOCUS39467</name>
</gene>
<dbReference type="AlphaFoldDB" id="A0A819ZTS3"/>
<name>A0A819ZTS3_9BILA</name>
<organism evidence="2 3">
    <name type="scientific">Adineta steineri</name>
    <dbReference type="NCBI Taxonomy" id="433720"/>
    <lineage>
        <taxon>Eukaryota</taxon>
        <taxon>Metazoa</taxon>
        <taxon>Spiralia</taxon>
        <taxon>Gnathifera</taxon>
        <taxon>Rotifera</taxon>
        <taxon>Eurotatoria</taxon>
        <taxon>Bdelloidea</taxon>
        <taxon>Adinetida</taxon>
        <taxon>Adinetidae</taxon>
        <taxon>Adineta</taxon>
    </lineage>
</organism>
<dbReference type="EMBL" id="CAJOAY010007772">
    <property type="protein sequence ID" value="CAF4173313.1"/>
    <property type="molecule type" value="Genomic_DNA"/>
</dbReference>
<protein>
    <submittedName>
        <fullName evidence="2">Uncharacterized protein</fullName>
    </submittedName>
</protein>